<organism evidence="1 2">
    <name type="scientific">Colletotrichum phormii</name>
    <dbReference type="NCBI Taxonomy" id="359342"/>
    <lineage>
        <taxon>Eukaryota</taxon>
        <taxon>Fungi</taxon>
        <taxon>Dikarya</taxon>
        <taxon>Ascomycota</taxon>
        <taxon>Pezizomycotina</taxon>
        <taxon>Sordariomycetes</taxon>
        <taxon>Hypocreomycetidae</taxon>
        <taxon>Glomerellales</taxon>
        <taxon>Glomerellaceae</taxon>
        <taxon>Colletotrichum</taxon>
        <taxon>Colletotrichum acutatum species complex</taxon>
    </lineage>
</organism>
<accession>A0AAJ0EEZ2</accession>
<dbReference type="Proteomes" id="UP001243989">
    <property type="component" value="Unassembled WGS sequence"/>
</dbReference>
<dbReference type="GeneID" id="85467712"/>
<gene>
    <name evidence="1" type="ORF">BDP81DRAFT_23675</name>
</gene>
<dbReference type="AlphaFoldDB" id="A0AAJ0EEZ2"/>
<proteinExistence type="predicted"/>
<evidence type="ECO:0000313" key="1">
    <source>
        <dbReference type="EMBL" id="KAK1636504.1"/>
    </source>
</evidence>
<sequence>MLILIDRLRQVASSPSTRSHSVTHRKRQWGLGSHGLDTKTACFLAAKFTVPRAPSETPHRCSSISPGPLHARGVHHLLDNDKHPLLSNHHKRGGGRSATFIDEHSFCRKSKARRETRVRMLPRTFNQAYPRHLFPWLSLLSSLSCVYWLHRIPNTRQRHARNASETEYTLQRDIGAILSEKAIQGTRPWCPRTAIPRPNCLLLSNNVSRQPRILLRSDSGFSQHIPDIVSTPSRATEIFAKKQGTIHARWQLVDFPPAIPGLPRTHARTHTHSLTLTHSHSLTHFNTCGLPCVPACRPASPSFLFIVRPGPGTTAIHSPSPQVKTVIQQILSHHQPRFRVTRPSRWKQITK</sequence>
<keyword evidence="2" id="KW-1185">Reference proteome</keyword>
<reference evidence="1" key="1">
    <citation type="submission" date="2021-06" db="EMBL/GenBank/DDBJ databases">
        <title>Comparative genomics, transcriptomics and evolutionary studies reveal genomic signatures of adaptation to plant cell wall in hemibiotrophic fungi.</title>
        <authorList>
            <consortium name="DOE Joint Genome Institute"/>
            <person name="Baroncelli R."/>
            <person name="Diaz J.F."/>
            <person name="Benocci T."/>
            <person name="Peng M."/>
            <person name="Battaglia E."/>
            <person name="Haridas S."/>
            <person name="Andreopoulos W."/>
            <person name="Labutti K."/>
            <person name="Pangilinan J."/>
            <person name="Floch G.L."/>
            <person name="Makela M.R."/>
            <person name="Henrissat B."/>
            <person name="Grigoriev I.V."/>
            <person name="Crouch J.A."/>
            <person name="De Vries R.P."/>
            <person name="Sukno S.A."/>
            <person name="Thon M.R."/>
        </authorList>
    </citation>
    <scope>NUCLEOTIDE SEQUENCE</scope>
    <source>
        <strain evidence="1">CBS 102054</strain>
    </source>
</reference>
<evidence type="ECO:0000313" key="2">
    <source>
        <dbReference type="Proteomes" id="UP001243989"/>
    </source>
</evidence>
<dbReference type="RefSeq" id="XP_060445111.1">
    <property type="nucleotide sequence ID" value="XM_060582850.1"/>
</dbReference>
<comment type="caution">
    <text evidence="1">The sequence shown here is derived from an EMBL/GenBank/DDBJ whole genome shotgun (WGS) entry which is preliminary data.</text>
</comment>
<dbReference type="EMBL" id="JAHMHQ010000010">
    <property type="protein sequence ID" value="KAK1636504.1"/>
    <property type="molecule type" value="Genomic_DNA"/>
</dbReference>
<name>A0AAJ0EEZ2_9PEZI</name>
<protein>
    <submittedName>
        <fullName evidence="1">Uncharacterized protein</fullName>
    </submittedName>
</protein>